<protein>
    <submittedName>
        <fullName evidence="1">Uncharacterized protein</fullName>
    </submittedName>
</protein>
<reference evidence="1 2" key="1">
    <citation type="submission" date="2014-04" db="EMBL/GenBank/DDBJ databases">
        <authorList>
            <consortium name="DOE Joint Genome Institute"/>
            <person name="Kuo A."/>
            <person name="Kohler A."/>
            <person name="Nagy L.G."/>
            <person name="Floudas D."/>
            <person name="Copeland A."/>
            <person name="Barry K.W."/>
            <person name="Cichocki N."/>
            <person name="Veneault-Fourrey C."/>
            <person name="LaButti K."/>
            <person name="Lindquist E.A."/>
            <person name="Lipzen A."/>
            <person name="Lundell T."/>
            <person name="Morin E."/>
            <person name="Murat C."/>
            <person name="Sun H."/>
            <person name="Tunlid A."/>
            <person name="Henrissat B."/>
            <person name="Grigoriev I.V."/>
            <person name="Hibbett D.S."/>
            <person name="Martin F."/>
            <person name="Nordberg H.P."/>
            <person name="Cantor M.N."/>
            <person name="Hua S.X."/>
        </authorList>
    </citation>
    <scope>NUCLEOTIDE SEQUENCE [LARGE SCALE GENOMIC DNA]</scope>
    <source>
        <strain evidence="1 2">Foug A</strain>
    </source>
</reference>
<name>A0A0C3DQC1_9AGAM</name>
<proteinExistence type="predicted"/>
<dbReference type="Proteomes" id="UP000053989">
    <property type="component" value="Unassembled WGS sequence"/>
</dbReference>
<accession>A0A0C3DQC1</accession>
<evidence type="ECO:0000313" key="1">
    <source>
        <dbReference type="EMBL" id="KIM58389.1"/>
    </source>
</evidence>
<organism evidence="1 2">
    <name type="scientific">Scleroderma citrinum Foug A</name>
    <dbReference type="NCBI Taxonomy" id="1036808"/>
    <lineage>
        <taxon>Eukaryota</taxon>
        <taxon>Fungi</taxon>
        <taxon>Dikarya</taxon>
        <taxon>Basidiomycota</taxon>
        <taxon>Agaricomycotina</taxon>
        <taxon>Agaricomycetes</taxon>
        <taxon>Agaricomycetidae</taxon>
        <taxon>Boletales</taxon>
        <taxon>Sclerodermatineae</taxon>
        <taxon>Sclerodermataceae</taxon>
        <taxon>Scleroderma</taxon>
    </lineage>
</organism>
<evidence type="ECO:0000313" key="2">
    <source>
        <dbReference type="Proteomes" id="UP000053989"/>
    </source>
</evidence>
<gene>
    <name evidence="1" type="ORF">SCLCIDRAFT_1218759</name>
</gene>
<dbReference type="AlphaFoldDB" id="A0A0C3DQC1"/>
<reference evidence="2" key="2">
    <citation type="submission" date="2015-01" db="EMBL/GenBank/DDBJ databases">
        <title>Evolutionary Origins and Diversification of the Mycorrhizal Mutualists.</title>
        <authorList>
            <consortium name="DOE Joint Genome Institute"/>
            <consortium name="Mycorrhizal Genomics Consortium"/>
            <person name="Kohler A."/>
            <person name="Kuo A."/>
            <person name="Nagy L.G."/>
            <person name="Floudas D."/>
            <person name="Copeland A."/>
            <person name="Barry K.W."/>
            <person name="Cichocki N."/>
            <person name="Veneault-Fourrey C."/>
            <person name="LaButti K."/>
            <person name="Lindquist E.A."/>
            <person name="Lipzen A."/>
            <person name="Lundell T."/>
            <person name="Morin E."/>
            <person name="Murat C."/>
            <person name="Riley R."/>
            <person name="Ohm R."/>
            <person name="Sun H."/>
            <person name="Tunlid A."/>
            <person name="Henrissat B."/>
            <person name="Grigoriev I.V."/>
            <person name="Hibbett D.S."/>
            <person name="Martin F."/>
        </authorList>
    </citation>
    <scope>NUCLEOTIDE SEQUENCE [LARGE SCALE GENOMIC DNA]</scope>
    <source>
        <strain evidence="2">Foug A</strain>
    </source>
</reference>
<keyword evidence="2" id="KW-1185">Reference proteome</keyword>
<sequence>MQDEIWLIMAHEIMHFPRVFDIAAKDMTASCKNFPSESIMTATYKTPADHLLSRHHR</sequence>
<dbReference type="HOGENOM" id="CLU_2997815_0_0_1"/>
<dbReference type="InParanoid" id="A0A0C3DQC1"/>
<dbReference type="EMBL" id="KN822087">
    <property type="protein sequence ID" value="KIM58389.1"/>
    <property type="molecule type" value="Genomic_DNA"/>
</dbReference>